<proteinExistence type="predicted"/>
<sequence length="184" mass="21097">MYPVKDISFHTDVNILDLCSSCFAIINGKYSEEQTELENVSSILRKGSISPLKSQLKTPIDEASSRTVRIYKRKAVQGIDTLIECIAPGQSNKLFKHITSHGRNNEDTDSQLTRMIVRLYNGSDKNDVKLQLLSMIANKYSKSQLQNLIPGLKVWRIDQARRHFHFYSNWPGSFSIDVKEKLHR</sequence>
<evidence type="ECO:0000313" key="2">
    <source>
        <dbReference type="Proteomes" id="UP000507470"/>
    </source>
</evidence>
<reference evidence="1 2" key="1">
    <citation type="submission" date="2020-06" db="EMBL/GenBank/DDBJ databases">
        <authorList>
            <person name="Li R."/>
            <person name="Bekaert M."/>
        </authorList>
    </citation>
    <scope>NUCLEOTIDE SEQUENCE [LARGE SCALE GENOMIC DNA]</scope>
    <source>
        <strain evidence="2">wild</strain>
    </source>
</reference>
<dbReference type="OrthoDB" id="6153692at2759"/>
<name>A0A6J8DG35_MYTCO</name>
<keyword evidence="2" id="KW-1185">Reference proteome</keyword>
<protein>
    <submittedName>
        <fullName evidence="1">Uncharacterized protein</fullName>
    </submittedName>
</protein>
<dbReference type="EMBL" id="CACVKT020007204">
    <property type="protein sequence ID" value="CAC5406322.1"/>
    <property type="molecule type" value="Genomic_DNA"/>
</dbReference>
<dbReference type="AlphaFoldDB" id="A0A6J8DG35"/>
<gene>
    <name evidence="1" type="ORF">MCOR_39907</name>
</gene>
<evidence type="ECO:0000313" key="1">
    <source>
        <dbReference type="EMBL" id="CAC5406322.1"/>
    </source>
</evidence>
<dbReference type="Proteomes" id="UP000507470">
    <property type="component" value="Unassembled WGS sequence"/>
</dbReference>
<organism evidence="1 2">
    <name type="scientific">Mytilus coruscus</name>
    <name type="common">Sea mussel</name>
    <dbReference type="NCBI Taxonomy" id="42192"/>
    <lineage>
        <taxon>Eukaryota</taxon>
        <taxon>Metazoa</taxon>
        <taxon>Spiralia</taxon>
        <taxon>Lophotrochozoa</taxon>
        <taxon>Mollusca</taxon>
        <taxon>Bivalvia</taxon>
        <taxon>Autobranchia</taxon>
        <taxon>Pteriomorphia</taxon>
        <taxon>Mytilida</taxon>
        <taxon>Mytiloidea</taxon>
        <taxon>Mytilidae</taxon>
        <taxon>Mytilinae</taxon>
        <taxon>Mytilus</taxon>
    </lineage>
</organism>
<accession>A0A6J8DG35</accession>